<proteinExistence type="predicted"/>
<accession>A0A1I0NHH6</accession>
<feature type="domain" description="DUF8168" evidence="1">
    <location>
        <begin position="44"/>
        <end position="296"/>
    </location>
</feature>
<dbReference type="AlphaFoldDB" id="A0A1I0NHH6"/>
<sequence>MSWWIPRQSCGPPKSRRWRVRLLGVVVMSDAAESAVVETESAPLVGVYRHDVHKARLRSHADAEDWVAGVRVNQAVPRGADGDAALLSRPRGEPSQTFEGHDSPYRLSLVSGSISPLVETASVWPAIRDLIQLDDPVELHAAWLASREVGVFSESVYYPYTSLKYHTLLAAALFDNYRAGYDFEDLYLAVEPAGKGSPDVVPHRTVLETAGVALTVTGEPDGRPAARLGGGPVRSFADVWSRLPEHPFQADSGREWRVLDAQLRRIRSWSTALQYIEDYCRRFESGGGSAAGFGGGR</sequence>
<dbReference type="InterPro" id="IPR058481">
    <property type="entry name" value="DUF8168"/>
</dbReference>
<evidence type="ECO:0000259" key="1">
    <source>
        <dbReference type="Pfam" id="PF26506"/>
    </source>
</evidence>
<dbReference type="STRING" id="355548.SAMN04487945_0884"/>
<evidence type="ECO:0000313" key="2">
    <source>
        <dbReference type="EMBL" id="SEW00929.1"/>
    </source>
</evidence>
<organism evidence="2 3">
    <name type="scientific">Halobacterium jilantaiense</name>
    <dbReference type="NCBI Taxonomy" id="355548"/>
    <lineage>
        <taxon>Archaea</taxon>
        <taxon>Methanobacteriati</taxon>
        <taxon>Methanobacteriota</taxon>
        <taxon>Stenosarchaea group</taxon>
        <taxon>Halobacteria</taxon>
        <taxon>Halobacteriales</taxon>
        <taxon>Halobacteriaceae</taxon>
        <taxon>Halobacterium</taxon>
    </lineage>
</organism>
<name>A0A1I0NHH6_9EURY</name>
<protein>
    <recommendedName>
        <fullName evidence="1">DUF8168 domain-containing protein</fullName>
    </recommendedName>
</protein>
<evidence type="ECO:0000313" key="3">
    <source>
        <dbReference type="Proteomes" id="UP000198518"/>
    </source>
</evidence>
<dbReference type="Pfam" id="PF26506">
    <property type="entry name" value="DUF8168"/>
    <property type="match status" value="1"/>
</dbReference>
<reference evidence="2 3" key="1">
    <citation type="submission" date="2016-10" db="EMBL/GenBank/DDBJ databases">
        <authorList>
            <person name="de Groot N.N."/>
        </authorList>
    </citation>
    <scope>NUCLEOTIDE SEQUENCE [LARGE SCALE GENOMIC DNA]</scope>
    <source>
        <strain evidence="2 3">CGMCC 1.5337</strain>
    </source>
</reference>
<gene>
    <name evidence="2" type="ORF">SAMN04487945_0884</name>
</gene>
<dbReference type="EMBL" id="FOJA01000001">
    <property type="protein sequence ID" value="SEW00929.1"/>
    <property type="molecule type" value="Genomic_DNA"/>
</dbReference>
<dbReference type="Proteomes" id="UP000198518">
    <property type="component" value="Unassembled WGS sequence"/>
</dbReference>
<keyword evidence="3" id="KW-1185">Reference proteome</keyword>